<dbReference type="SUPFAM" id="SSF57850">
    <property type="entry name" value="RING/U-box"/>
    <property type="match status" value="1"/>
</dbReference>
<dbReference type="PANTHER" id="PTHR24070">
    <property type="entry name" value="RAS, DI-RAS, AND RHEB FAMILY MEMBERS OF SMALL GTPASE SUPERFAMILY"/>
    <property type="match status" value="1"/>
</dbReference>
<dbReference type="InterPro" id="IPR001841">
    <property type="entry name" value="Znf_RING"/>
</dbReference>
<dbReference type="InterPro" id="IPR018957">
    <property type="entry name" value="Znf_C3HC4_RING-type"/>
</dbReference>
<feature type="non-terminal residue" evidence="7">
    <location>
        <position position="1"/>
    </location>
</feature>
<dbReference type="Gene3D" id="3.40.50.300">
    <property type="entry name" value="P-loop containing nucleotide triphosphate hydrolases"/>
    <property type="match status" value="1"/>
</dbReference>
<evidence type="ECO:0000259" key="6">
    <source>
        <dbReference type="SMART" id="SM00184"/>
    </source>
</evidence>
<dbReference type="Gene3D" id="3.30.40.10">
    <property type="entry name" value="Zinc/RING finger domain, C3HC4 (zinc finger)"/>
    <property type="match status" value="1"/>
</dbReference>
<keyword evidence="3" id="KW-0863">Zinc-finger</keyword>
<accession>A0AAN5CPH0</accession>
<dbReference type="GO" id="GO:0003924">
    <property type="term" value="F:GTPase activity"/>
    <property type="evidence" value="ECO:0007669"/>
    <property type="project" value="InterPro"/>
</dbReference>
<dbReference type="GO" id="GO:0007165">
    <property type="term" value="P:signal transduction"/>
    <property type="evidence" value="ECO:0007669"/>
    <property type="project" value="InterPro"/>
</dbReference>
<gene>
    <name evidence="7" type="ORF">PMAYCL1PPCAC_18262</name>
</gene>
<dbReference type="InterPro" id="IPR027417">
    <property type="entry name" value="P-loop_NTPase"/>
</dbReference>
<dbReference type="SMART" id="SM00173">
    <property type="entry name" value="RAS"/>
    <property type="match status" value="1"/>
</dbReference>
<protein>
    <recommendedName>
        <fullName evidence="6">RING-type domain-containing protein</fullName>
    </recommendedName>
</protein>
<dbReference type="SMART" id="SM00184">
    <property type="entry name" value="RING"/>
    <property type="match status" value="1"/>
</dbReference>
<evidence type="ECO:0000256" key="1">
    <source>
        <dbReference type="ARBA" id="ARBA00022723"/>
    </source>
</evidence>
<organism evidence="7 8">
    <name type="scientific">Pristionchus mayeri</name>
    <dbReference type="NCBI Taxonomy" id="1317129"/>
    <lineage>
        <taxon>Eukaryota</taxon>
        <taxon>Metazoa</taxon>
        <taxon>Ecdysozoa</taxon>
        <taxon>Nematoda</taxon>
        <taxon>Chromadorea</taxon>
        <taxon>Rhabditida</taxon>
        <taxon>Rhabditina</taxon>
        <taxon>Diplogasteromorpha</taxon>
        <taxon>Diplogasteroidea</taxon>
        <taxon>Neodiplogasteridae</taxon>
        <taxon>Pristionchus</taxon>
    </lineage>
</organism>
<feature type="domain" description="RING-type" evidence="6">
    <location>
        <begin position="78"/>
        <end position="157"/>
    </location>
</feature>
<proteinExistence type="predicted"/>
<dbReference type="Pfam" id="PF00097">
    <property type="entry name" value="zf-C3HC4"/>
    <property type="match status" value="1"/>
</dbReference>
<keyword evidence="4" id="KW-0862">Zinc</keyword>
<dbReference type="PROSITE" id="PS51419">
    <property type="entry name" value="RAB"/>
    <property type="match status" value="1"/>
</dbReference>
<dbReference type="GO" id="GO:0008270">
    <property type="term" value="F:zinc ion binding"/>
    <property type="evidence" value="ECO:0007669"/>
    <property type="project" value="UniProtKB-KW"/>
</dbReference>
<evidence type="ECO:0000256" key="4">
    <source>
        <dbReference type="ARBA" id="ARBA00022833"/>
    </source>
</evidence>
<keyword evidence="5" id="KW-0342">GTP-binding</keyword>
<dbReference type="EMBL" id="BTRK01000004">
    <property type="protein sequence ID" value="GMR48067.1"/>
    <property type="molecule type" value="Genomic_DNA"/>
</dbReference>
<evidence type="ECO:0000313" key="8">
    <source>
        <dbReference type="Proteomes" id="UP001328107"/>
    </source>
</evidence>
<comment type="caution">
    <text evidence="7">The sequence shown here is derived from an EMBL/GenBank/DDBJ whole genome shotgun (WGS) entry which is preliminary data.</text>
</comment>
<keyword evidence="8" id="KW-1185">Reference proteome</keyword>
<dbReference type="GO" id="GO:0016020">
    <property type="term" value="C:membrane"/>
    <property type="evidence" value="ECO:0007669"/>
    <property type="project" value="InterPro"/>
</dbReference>
<dbReference type="Proteomes" id="UP001328107">
    <property type="component" value="Unassembled WGS sequence"/>
</dbReference>
<dbReference type="SMART" id="SM00175">
    <property type="entry name" value="RAB"/>
    <property type="match status" value="1"/>
</dbReference>
<dbReference type="InterPro" id="IPR001806">
    <property type="entry name" value="Small_GTPase"/>
</dbReference>
<dbReference type="Pfam" id="PF00071">
    <property type="entry name" value="Ras"/>
    <property type="match status" value="1"/>
</dbReference>
<dbReference type="GO" id="GO:0005525">
    <property type="term" value="F:GTP binding"/>
    <property type="evidence" value="ECO:0007669"/>
    <property type="project" value="UniProtKB-KW"/>
</dbReference>
<dbReference type="InterPro" id="IPR013083">
    <property type="entry name" value="Znf_RING/FYVE/PHD"/>
</dbReference>
<dbReference type="AlphaFoldDB" id="A0AAN5CPH0"/>
<evidence type="ECO:0000256" key="2">
    <source>
        <dbReference type="ARBA" id="ARBA00022741"/>
    </source>
</evidence>
<sequence>LTQYFDEQQERRRIDMASVSVSSAAGYGWSSSGYVTCSSLSDEDVVVMNGEEEDIDCIYSRKTGKKEMEEERMHPGICPHCKFIYEKPVTLRCGHSLCDECCTQLLSRMENTSVPRTRPRMGISSYSRSSLNKSMACSWNSLNGVCSLWKSPRCPLCGESPKKTAPIPNLSLQDFLTTIRLPPALRHLNEREKKECAEWSPGLSLTPSSLSPSLSPSLSTPMESSRILIRDCLVSIVGSRGVGKSCLLQTQLCNDLLIDELLDRQNETPFSHERRGIRYMLKLHESEGVCDKIEESMGVVVMYSVVQRESFEQARGVLTQLTRERGNEVPIIVVGAKSDLEKRRQVRSYEGQMIAKQFNCPFIEVSSRRNECVNEAFVELVRVMESRNLLN</sequence>
<keyword evidence="2" id="KW-0547">Nucleotide-binding</keyword>
<evidence type="ECO:0000256" key="3">
    <source>
        <dbReference type="ARBA" id="ARBA00022771"/>
    </source>
</evidence>
<evidence type="ECO:0000313" key="7">
    <source>
        <dbReference type="EMBL" id="GMR48067.1"/>
    </source>
</evidence>
<dbReference type="InterPro" id="IPR020849">
    <property type="entry name" value="Small_GTPase_Ras-type"/>
</dbReference>
<dbReference type="PRINTS" id="PR00449">
    <property type="entry name" value="RASTRNSFRMNG"/>
</dbReference>
<reference evidence="8" key="1">
    <citation type="submission" date="2022-10" db="EMBL/GenBank/DDBJ databases">
        <title>Genome assembly of Pristionchus species.</title>
        <authorList>
            <person name="Yoshida K."/>
            <person name="Sommer R.J."/>
        </authorList>
    </citation>
    <scope>NUCLEOTIDE SEQUENCE [LARGE SCALE GENOMIC DNA]</scope>
    <source>
        <strain evidence="8">RS5460</strain>
    </source>
</reference>
<name>A0AAN5CPH0_9BILA</name>
<dbReference type="PROSITE" id="PS51421">
    <property type="entry name" value="RAS"/>
    <property type="match status" value="1"/>
</dbReference>
<dbReference type="SUPFAM" id="SSF52540">
    <property type="entry name" value="P-loop containing nucleoside triphosphate hydrolases"/>
    <property type="match status" value="1"/>
</dbReference>
<keyword evidence="1" id="KW-0479">Metal-binding</keyword>
<dbReference type="SMART" id="SM00174">
    <property type="entry name" value="RHO"/>
    <property type="match status" value="1"/>
</dbReference>
<evidence type="ECO:0000256" key="5">
    <source>
        <dbReference type="ARBA" id="ARBA00023134"/>
    </source>
</evidence>